<organism evidence="8 9">
    <name type="scientific">Plakobranchus ocellatus</name>
    <dbReference type="NCBI Taxonomy" id="259542"/>
    <lineage>
        <taxon>Eukaryota</taxon>
        <taxon>Metazoa</taxon>
        <taxon>Spiralia</taxon>
        <taxon>Lophotrochozoa</taxon>
        <taxon>Mollusca</taxon>
        <taxon>Gastropoda</taxon>
        <taxon>Heterobranchia</taxon>
        <taxon>Euthyneura</taxon>
        <taxon>Panpulmonata</taxon>
        <taxon>Sacoglossa</taxon>
        <taxon>Placobranchoidea</taxon>
        <taxon>Plakobranchidae</taxon>
        <taxon>Plakobranchus</taxon>
    </lineage>
</organism>
<evidence type="ECO:0000256" key="5">
    <source>
        <dbReference type="SAM" id="MobiDB-lite"/>
    </source>
</evidence>
<dbReference type="GO" id="GO:0008528">
    <property type="term" value="F:G protein-coupled peptide receptor activity"/>
    <property type="evidence" value="ECO:0007669"/>
    <property type="project" value="InterPro"/>
</dbReference>
<evidence type="ECO:0000313" key="8">
    <source>
        <dbReference type="EMBL" id="GFO30999.1"/>
    </source>
</evidence>
<dbReference type="Gene3D" id="1.20.1070.10">
    <property type="entry name" value="Rhodopsin 7-helix transmembrane proteins"/>
    <property type="match status" value="1"/>
</dbReference>
<dbReference type="SUPFAM" id="SSF81321">
    <property type="entry name" value="Family A G protein-coupled receptor-like"/>
    <property type="match status" value="1"/>
</dbReference>
<comment type="caution">
    <text evidence="8">The sequence shown here is derived from an EMBL/GenBank/DDBJ whole genome shotgun (WGS) entry which is preliminary data.</text>
</comment>
<keyword evidence="8" id="KW-0675">Receptor</keyword>
<dbReference type="EMBL" id="BLXT01006309">
    <property type="protein sequence ID" value="GFO30999.1"/>
    <property type="molecule type" value="Genomic_DNA"/>
</dbReference>
<dbReference type="GO" id="GO:0016020">
    <property type="term" value="C:membrane"/>
    <property type="evidence" value="ECO:0007669"/>
    <property type="project" value="UniProtKB-SubCell"/>
</dbReference>
<accession>A0AAV4CIL4</accession>
<proteinExistence type="predicted"/>
<gene>
    <name evidence="8" type="ORF">PoB_005750400</name>
</gene>
<feature type="transmembrane region" description="Helical" evidence="6">
    <location>
        <begin position="282"/>
        <end position="302"/>
    </location>
</feature>
<dbReference type="InterPro" id="IPR017452">
    <property type="entry name" value="GPCR_Rhodpsn_7TM"/>
</dbReference>
<evidence type="ECO:0000256" key="6">
    <source>
        <dbReference type="SAM" id="Phobius"/>
    </source>
</evidence>
<dbReference type="InterPro" id="IPR019427">
    <property type="entry name" value="7TM_GPCR_serpentine_rcpt_Srw"/>
</dbReference>
<dbReference type="PROSITE" id="PS50262">
    <property type="entry name" value="G_PROTEIN_RECEP_F1_2"/>
    <property type="match status" value="1"/>
</dbReference>
<sequence length="399" mass="44310">MDEPAFRSFENATTTTMNNNISLERKTALNLVLSHGVTPLISTKTYITLIAFFSYTILIVGIFGAVSNILIIVTYAKIGFSETINISYLALGISDLGAVMTRIWGAMTFVFAITNTNLPFDPTEIAIVTAFWPGQGFEKTSAFVTAFIAFERCLCVQFPLHVKRMVTKKRTVFILITTFTLVLGAQNLVHLVFSVQSIYSTAQNKTIVGLVELPGVARHILLRILFAFYGTFLHFTAMFTVWICTIFLAVALTKSAKTRDKSLCPSSTKQDKKKKQHVIKTVFLLATTYLAFSTPTAVTLLVPHFETEFKTTKALARIATEQEEEEKEEDEREEEAEEEEEIYQEQQQQSSPQQGDLRLSGFPSGQGAGGGARTRNRRVPADLRADSLATVPPTSLSNQ</sequence>
<feature type="compositionally biased region" description="Acidic residues" evidence="5">
    <location>
        <begin position="321"/>
        <end position="343"/>
    </location>
</feature>
<dbReference type="PANTHER" id="PTHR46641">
    <property type="entry name" value="FMRFAMIDE RECEPTOR-RELATED"/>
    <property type="match status" value="1"/>
</dbReference>
<protein>
    <submittedName>
        <fullName evidence="8">Chemosensory receptor b</fullName>
    </submittedName>
</protein>
<evidence type="ECO:0000256" key="4">
    <source>
        <dbReference type="ARBA" id="ARBA00023136"/>
    </source>
</evidence>
<feature type="transmembrane region" description="Helical" evidence="6">
    <location>
        <begin position="46"/>
        <end position="76"/>
    </location>
</feature>
<dbReference type="Proteomes" id="UP000735302">
    <property type="component" value="Unassembled WGS sequence"/>
</dbReference>
<dbReference type="InterPro" id="IPR052954">
    <property type="entry name" value="GPCR-Ligand_Int"/>
</dbReference>
<feature type="transmembrane region" description="Helical" evidence="6">
    <location>
        <begin position="220"/>
        <end position="252"/>
    </location>
</feature>
<feature type="transmembrane region" description="Helical" evidence="6">
    <location>
        <begin position="88"/>
        <end position="113"/>
    </location>
</feature>
<evidence type="ECO:0000256" key="3">
    <source>
        <dbReference type="ARBA" id="ARBA00022989"/>
    </source>
</evidence>
<feature type="transmembrane region" description="Helical" evidence="6">
    <location>
        <begin position="172"/>
        <end position="193"/>
    </location>
</feature>
<evidence type="ECO:0000256" key="1">
    <source>
        <dbReference type="ARBA" id="ARBA00004370"/>
    </source>
</evidence>
<dbReference type="PANTHER" id="PTHR46641:SF18">
    <property type="entry name" value="G-PROTEIN COUPLED RECEPTORS FAMILY 1 PROFILE DOMAIN-CONTAINING PROTEIN"/>
    <property type="match status" value="1"/>
</dbReference>
<dbReference type="AlphaFoldDB" id="A0AAV4CIL4"/>
<feature type="domain" description="G-protein coupled receptors family 1 profile" evidence="7">
    <location>
        <begin position="64"/>
        <end position="302"/>
    </location>
</feature>
<name>A0AAV4CIL4_9GAST</name>
<reference evidence="8 9" key="1">
    <citation type="journal article" date="2021" name="Elife">
        <title>Chloroplast acquisition without the gene transfer in kleptoplastic sea slugs, Plakobranchus ocellatus.</title>
        <authorList>
            <person name="Maeda T."/>
            <person name="Takahashi S."/>
            <person name="Yoshida T."/>
            <person name="Shimamura S."/>
            <person name="Takaki Y."/>
            <person name="Nagai Y."/>
            <person name="Toyoda A."/>
            <person name="Suzuki Y."/>
            <person name="Arimoto A."/>
            <person name="Ishii H."/>
            <person name="Satoh N."/>
            <person name="Nishiyama T."/>
            <person name="Hasebe M."/>
            <person name="Maruyama T."/>
            <person name="Minagawa J."/>
            <person name="Obokata J."/>
            <person name="Shigenobu S."/>
        </authorList>
    </citation>
    <scope>NUCLEOTIDE SEQUENCE [LARGE SCALE GENOMIC DNA]</scope>
</reference>
<keyword evidence="2 6" id="KW-0812">Transmembrane</keyword>
<feature type="region of interest" description="Disordered" evidence="5">
    <location>
        <begin position="318"/>
        <end position="399"/>
    </location>
</feature>
<evidence type="ECO:0000259" key="7">
    <source>
        <dbReference type="PROSITE" id="PS50262"/>
    </source>
</evidence>
<comment type="subcellular location">
    <subcellularLocation>
        <location evidence="1">Membrane</location>
    </subcellularLocation>
</comment>
<keyword evidence="9" id="KW-1185">Reference proteome</keyword>
<evidence type="ECO:0000256" key="2">
    <source>
        <dbReference type="ARBA" id="ARBA00022692"/>
    </source>
</evidence>
<keyword evidence="3 6" id="KW-1133">Transmembrane helix</keyword>
<evidence type="ECO:0000313" key="9">
    <source>
        <dbReference type="Proteomes" id="UP000735302"/>
    </source>
</evidence>
<keyword evidence="4 6" id="KW-0472">Membrane</keyword>
<dbReference type="Pfam" id="PF10324">
    <property type="entry name" value="7TM_GPCR_Srw"/>
    <property type="match status" value="1"/>
</dbReference>